<dbReference type="InterPro" id="IPR002938">
    <property type="entry name" value="FAD-bd"/>
</dbReference>
<dbReference type="SUPFAM" id="SSF51905">
    <property type="entry name" value="FAD/NAD(P)-binding domain"/>
    <property type="match status" value="1"/>
</dbReference>
<accession>A0A8E2AWY4</accession>
<dbReference type="GO" id="GO:0071949">
    <property type="term" value="F:FAD binding"/>
    <property type="evidence" value="ECO:0007669"/>
    <property type="project" value="InterPro"/>
</dbReference>
<dbReference type="OrthoDB" id="5428495at2759"/>
<reference evidence="7 8" key="1">
    <citation type="submission" date="2016-07" db="EMBL/GenBank/DDBJ databases">
        <title>Draft genome of the white-rot fungus Obba rivulosa 3A-2.</title>
        <authorList>
            <consortium name="DOE Joint Genome Institute"/>
            <person name="Miettinen O."/>
            <person name="Riley R."/>
            <person name="Acob R."/>
            <person name="Barry K."/>
            <person name="Cullen D."/>
            <person name="De Vries R."/>
            <person name="Hainaut M."/>
            <person name="Hatakka A."/>
            <person name="Henrissat B."/>
            <person name="Hilden K."/>
            <person name="Kuo R."/>
            <person name="Labutti K."/>
            <person name="Lipzen A."/>
            <person name="Makela M.R."/>
            <person name="Sandor L."/>
            <person name="Spatafora J.W."/>
            <person name="Grigoriev I.V."/>
            <person name="Hibbett D.S."/>
        </authorList>
    </citation>
    <scope>NUCLEOTIDE SEQUENCE [LARGE SCALE GENOMIC DNA]</scope>
    <source>
        <strain evidence="7 8">3A-2</strain>
    </source>
</reference>
<evidence type="ECO:0000313" key="8">
    <source>
        <dbReference type="Proteomes" id="UP000250043"/>
    </source>
</evidence>
<dbReference type="Pfam" id="PF01494">
    <property type="entry name" value="FAD_binding_3"/>
    <property type="match status" value="1"/>
</dbReference>
<protein>
    <submittedName>
        <fullName evidence="7">FAD/NAD-P-binding domain-containing protein</fullName>
    </submittedName>
</protein>
<evidence type="ECO:0000256" key="2">
    <source>
        <dbReference type="ARBA" id="ARBA00022630"/>
    </source>
</evidence>
<dbReference type="Proteomes" id="UP000250043">
    <property type="component" value="Unassembled WGS sequence"/>
</dbReference>
<evidence type="ECO:0000256" key="5">
    <source>
        <dbReference type="ARBA" id="ARBA00023033"/>
    </source>
</evidence>
<dbReference type="PANTHER" id="PTHR13789:SF309">
    <property type="entry name" value="PUTATIVE (AFU_ORTHOLOGUE AFUA_6G14510)-RELATED"/>
    <property type="match status" value="1"/>
</dbReference>
<gene>
    <name evidence="7" type="ORF">OBBRIDRAFT_657388</name>
</gene>
<keyword evidence="4" id="KW-0560">Oxidoreductase</keyword>
<sequence length="470" mass="51611">MSVQRSSVPLPAPLSIEFLVVGGGICGLASAIALRRVGHQVTVLEKEDGEKNRGECGIRLPPNMSKILFHWGLKDKLKQIALTSQPSLFAKYDSGELLGSQIWEGELLAETCGEFMFTTHSELHKILTDAALAAGAIIRTNAEVVEIAEDECAVTLATGEVLSADVLIGADGPYGLCRADILGRQDPGQPMGVAMYDMLVATKDVTENFVKLTVKDTAQFLALGNGRAVVALAVHNGDDIAVQWYFREETAEGAYGDPRDIDPSQLDLDCNPDLRSVLEHATPAARIPFKQFEELEDWVHDDKPLIVLGEAAHPFTPGSLQGPAMAVEDAAVLGKLFSHLNTKDQIESFLYAFQDLRQARTKSTLRGDIENVFTVMLEDGPMQEMRDNMMRQKRDEGANLLDQGEGEESKLWEEIRTIFGYDCEDEADNWWVEWGLLRERAREMNDPGSSLGVSFANMSIQVNEAIADAS</sequence>
<proteinExistence type="inferred from homology"/>
<dbReference type="PRINTS" id="PR00420">
    <property type="entry name" value="RNGMNOXGNASE"/>
</dbReference>
<keyword evidence="3" id="KW-0274">FAD</keyword>
<dbReference type="Gene3D" id="3.50.50.60">
    <property type="entry name" value="FAD/NAD(P)-binding domain"/>
    <property type="match status" value="1"/>
</dbReference>
<dbReference type="PANTHER" id="PTHR13789">
    <property type="entry name" value="MONOOXYGENASE"/>
    <property type="match status" value="1"/>
</dbReference>
<comment type="similarity">
    <text evidence="1">Belongs to the paxM FAD-dependent monooxygenase family.</text>
</comment>
<evidence type="ECO:0000256" key="4">
    <source>
        <dbReference type="ARBA" id="ARBA00023002"/>
    </source>
</evidence>
<keyword evidence="5" id="KW-0503">Monooxygenase</keyword>
<dbReference type="InterPro" id="IPR050493">
    <property type="entry name" value="FAD-dep_Monooxygenase_BioMet"/>
</dbReference>
<dbReference type="GO" id="GO:0004497">
    <property type="term" value="F:monooxygenase activity"/>
    <property type="evidence" value="ECO:0007669"/>
    <property type="project" value="UniProtKB-KW"/>
</dbReference>
<name>A0A8E2AWY4_9APHY</name>
<evidence type="ECO:0000256" key="3">
    <source>
        <dbReference type="ARBA" id="ARBA00022827"/>
    </source>
</evidence>
<evidence type="ECO:0000313" key="7">
    <source>
        <dbReference type="EMBL" id="OCH89612.1"/>
    </source>
</evidence>
<evidence type="ECO:0000259" key="6">
    <source>
        <dbReference type="Pfam" id="PF01494"/>
    </source>
</evidence>
<feature type="domain" description="FAD-binding" evidence="6">
    <location>
        <begin position="17"/>
        <end position="364"/>
    </location>
</feature>
<dbReference type="InterPro" id="IPR036188">
    <property type="entry name" value="FAD/NAD-bd_sf"/>
</dbReference>
<keyword evidence="8" id="KW-1185">Reference proteome</keyword>
<keyword evidence="2" id="KW-0285">Flavoprotein</keyword>
<dbReference type="EMBL" id="KV722423">
    <property type="protein sequence ID" value="OCH89612.1"/>
    <property type="molecule type" value="Genomic_DNA"/>
</dbReference>
<dbReference type="AlphaFoldDB" id="A0A8E2AWY4"/>
<organism evidence="7 8">
    <name type="scientific">Obba rivulosa</name>
    <dbReference type="NCBI Taxonomy" id="1052685"/>
    <lineage>
        <taxon>Eukaryota</taxon>
        <taxon>Fungi</taxon>
        <taxon>Dikarya</taxon>
        <taxon>Basidiomycota</taxon>
        <taxon>Agaricomycotina</taxon>
        <taxon>Agaricomycetes</taxon>
        <taxon>Polyporales</taxon>
        <taxon>Gelatoporiaceae</taxon>
        <taxon>Obba</taxon>
    </lineage>
</organism>
<evidence type="ECO:0000256" key="1">
    <source>
        <dbReference type="ARBA" id="ARBA00007992"/>
    </source>
</evidence>